<feature type="compositionally biased region" description="Low complexity" evidence="1">
    <location>
        <begin position="106"/>
        <end position="115"/>
    </location>
</feature>
<name>A0A151X4N3_9HYME</name>
<reference evidence="2 3" key="1">
    <citation type="submission" date="2015-09" db="EMBL/GenBank/DDBJ databases">
        <title>Trachymyrmex zeteki WGS genome.</title>
        <authorList>
            <person name="Nygaard S."/>
            <person name="Hu H."/>
            <person name="Boomsma J."/>
            <person name="Zhang G."/>
        </authorList>
    </citation>
    <scope>NUCLEOTIDE SEQUENCE [LARGE SCALE GENOMIC DNA]</scope>
    <source>
        <strain evidence="2">Tzet28-1</strain>
        <tissue evidence="2">Whole body</tissue>
    </source>
</reference>
<evidence type="ECO:0000313" key="3">
    <source>
        <dbReference type="Proteomes" id="UP000075809"/>
    </source>
</evidence>
<accession>A0A151X4N3</accession>
<dbReference type="Proteomes" id="UP000075809">
    <property type="component" value="Unassembled WGS sequence"/>
</dbReference>
<evidence type="ECO:0000313" key="2">
    <source>
        <dbReference type="EMBL" id="KYQ55249.1"/>
    </source>
</evidence>
<sequence length="115" mass="13205">MHEDHCPRGIKMEERMPSKPSGQYGSSVRLGLEIDLGKNPPVASSPSLLLPSVSLAWSGSSERREEEESEEDDEEDEEEDEEDDEEENETKEKSNGKRKRKDEKTTTTMRWWSCC</sequence>
<dbReference type="AlphaFoldDB" id="A0A151X4N3"/>
<feature type="compositionally biased region" description="Acidic residues" evidence="1">
    <location>
        <begin position="67"/>
        <end position="89"/>
    </location>
</feature>
<organism evidence="2 3">
    <name type="scientific">Mycetomoellerius zeteki</name>
    <dbReference type="NCBI Taxonomy" id="64791"/>
    <lineage>
        <taxon>Eukaryota</taxon>
        <taxon>Metazoa</taxon>
        <taxon>Ecdysozoa</taxon>
        <taxon>Arthropoda</taxon>
        <taxon>Hexapoda</taxon>
        <taxon>Insecta</taxon>
        <taxon>Pterygota</taxon>
        <taxon>Neoptera</taxon>
        <taxon>Endopterygota</taxon>
        <taxon>Hymenoptera</taxon>
        <taxon>Apocrita</taxon>
        <taxon>Aculeata</taxon>
        <taxon>Formicoidea</taxon>
        <taxon>Formicidae</taxon>
        <taxon>Myrmicinae</taxon>
        <taxon>Mycetomoellerius</taxon>
    </lineage>
</organism>
<gene>
    <name evidence="2" type="ORF">ALC60_05874</name>
</gene>
<dbReference type="EMBL" id="KQ982548">
    <property type="protein sequence ID" value="KYQ55249.1"/>
    <property type="molecule type" value="Genomic_DNA"/>
</dbReference>
<protein>
    <submittedName>
        <fullName evidence="2">Uncharacterized protein</fullName>
    </submittedName>
</protein>
<dbReference type="STRING" id="64791.A0A151X4N3"/>
<feature type="compositionally biased region" description="Basic and acidic residues" evidence="1">
    <location>
        <begin position="1"/>
        <end position="17"/>
    </location>
</feature>
<keyword evidence="3" id="KW-1185">Reference proteome</keyword>
<proteinExistence type="predicted"/>
<feature type="region of interest" description="Disordered" evidence="1">
    <location>
        <begin position="1"/>
        <end position="115"/>
    </location>
</feature>
<feature type="compositionally biased region" description="Low complexity" evidence="1">
    <location>
        <begin position="40"/>
        <end position="56"/>
    </location>
</feature>
<evidence type="ECO:0000256" key="1">
    <source>
        <dbReference type="SAM" id="MobiDB-lite"/>
    </source>
</evidence>